<feature type="domain" description="Helicase ATP-binding" evidence="6">
    <location>
        <begin position="12"/>
        <end position="203"/>
    </location>
</feature>
<dbReference type="Pfam" id="PF22590">
    <property type="entry name" value="Cas3-like_C_2"/>
    <property type="match status" value="1"/>
</dbReference>
<protein>
    <submittedName>
        <fullName evidence="8">CRISPR-associated helicase Cas3</fullName>
    </submittedName>
</protein>
<dbReference type="SMART" id="SM00487">
    <property type="entry name" value="DEXDc"/>
    <property type="match status" value="1"/>
</dbReference>
<keyword evidence="2" id="KW-0378">Hydrolase</keyword>
<reference evidence="9 11" key="2">
    <citation type="submission" date="2017-05" db="EMBL/GenBank/DDBJ databases">
        <title>The draft genome of the hyperthermophilic archaeon 'Pyrodictium delaneyi strain Hulk', an iron and nitrate reducer, reveals the capacity for sulfate reduction.</title>
        <authorList>
            <person name="Demey L.M."/>
            <person name="Miller C."/>
            <person name="Manzella M."/>
            <person name="Reguera G."/>
            <person name="Kashefi K."/>
        </authorList>
    </citation>
    <scope>NUCLEOTIDE SEQUENCE [LARGE SCALE GENOMIC DNA]</scope>
    <source>
        <strain evidence="9 11">Hulk</strain>
    </source>
</reference>
<evidence type="ECO:0000256" key="2">
    <source>
        <dbReference type="ARBA" id="ARBA00022801"/>
    </source>
</evidence>
<reference evidence="8 10" key="1">
    <citation type="submission" date="2015-10" db="EMBL/GenBank/DDBJ databases">
        <title>Complete genome sequence of hyperthermophilic archaeon Pyrodictium delaneyi Su06.</title>
        <authorList>
            <person name="Jung J.-H."/>
            <person name="Lin J."/>
            <person name="Holden J.F."/>
            <person name="Park C.-S."/>
        </authorList>
    </citation>
    <scope>NUCLEOTIDE SEQUENCE [LARGE SCALE GENOMIC DNA]</scope>
    <source>
        <strain evidence="8 10">Su06</strain>
    </source>
</reference>
<dbReference type="GO" id="GO:0016887">
    <property type="term" value="F:ATP hydrolysis activity"/>
    <property type="evidence" value="ECO:0007669"/>
    <property type="project" value="TreeGrafter"/>
</dbReference>
<dbReference type="InterPro" id="IPR052511">
    <property type="entry name" value="ATP-dep_Helicase"/>
</dbReference>
<dbReference type="GO" id="GO:0005524">
    <property type="term" value="F:ATP binding"/>
    <property type="evidence" value="ECO:0007669"/>
    <property type="project" value="UniProtKB-KW"/>
</dbReference>
<dbReference type="STRING" id="1273541.Pyrde_0304"/>
<dbReference type="KEGG" id="pdl:Pyrde_0304"/>
<evidence type="ECO:0000256" key="3">
    <source>
        <dbReference type="ARBA" id="ARBA00022806"/>
    </source>
</evidence>
<keyword evidence="11" id="KW-1185">Reference proteome</keyword>
<evidence type="ECO:0000313" key="9">
    <source>
        <dbReference type="EMBL" id="OWJ54410.1"/>
    </source>
</evidence>
<evidence type="ECO:0000313" key="11">
    <source>
        <dbReference type="Proteomes" id="UP000196694"/>
    </source>
</evidence>
<dbReference type="PATRIC" id="fig|1273541.4.peg.328"/>
<dbReference type="InterPro" id="IPR006474">
    <property type="entry name" value="Helicase_Cas3_CRISPR-ass_core"/>
</dbReference>
<evidence type="ECO:0000256" key="5">
    <source>
        <dbReference type="ARBA" id="ARBA00023118"/>
    </source>
</evidence>
<dbReference type="GO" id="GO:0140097">
    <property type="term" value="F:catalytic activity, acting on DNA"/>
    <property type="evidence" value="ECO:0007669"/>
    <property type="project" value="UniProtKB-ARBA"/>
</dbReference>
<evidence type="ECO:0000259" key="6">
    <source>
        <dbReference type="PROSITE" id="PS51192"/>
    </source>
</evidence>
<dbReference type="RefSeq" id="WP_082419389.1">
    <property type="nucleotide sequence ID" value="NZ_CP013011.1"/>
</dbReference>
<dbReference type="InterPro" id="IPR027417">
    <property type="entry name" value="P-loop_NTPase"/>
</dbReference>
<sequence>MNPWERPGIDALVKESLHGNVVFIAPTGYGKSKSVPKLLEEASRQGVATRVMHILPLRALVEQQYRFLKELLGEAAGYLAGLRLEEKGYSGFMLRRAVVSTLDSFALNIARLPVVELAGVLEGVLEGHYELPRAAIASSLVVLDETHLYAEPWASEGPLSRWFLSVVLQVLAGANIPVVVETATMSERLVNDIARVMGAKIVVVCRECCRPDWRCVIDRGYEEKHNIAWRTSIAPNRDEAVKRAVEYALEGRRVLVVANTVTSALSIYESIIERLGRKNVVLVHGRLSHRDREEAIERISSAKLIVATQVVEAGVDVDAEILVTEAAAPSSLAQRAGRLCRSNRTLERCRTEPPEIILYMPEKTYPYPKNVVASTLGTICGIVKKGGIEWRLLDTHRLNGKTLTSFRVLVEKYESESLVMLKSHEAAAYREILRHTIKGVFEGSKLSKVLFSKYCSLVRNATLVELAVPLEDNGREDYDTLEISLDLLTWLERNGRRVLDCDRNKCKAVLVGYSDELVKVPVELPRSRVAKALSDCRSYTELYPVLLREASQQAGVRGFQLLFVTAPGAYVKGLGLMGV</sequence>
<organism evidence="8 10">
    <name type="scientific">Pyrodictium delaneyi</name>
    <dbReference type="NCBI Taxonomy" id="1273541"/>
    <lineage>
        <taxon>Archaea</taxon>
        <taxon>Thermoproteota</taxon>
        <taxon>Thermoprotei</taxon>
        <taxon>Desulfurococcales</taxon>
        <taxon>Pyrodictiaceae</taxon>
        <taxon>Pyrodictium</taxon>
    </lineage>
</organism>
<dbReference type="EMBL" id="CP013011">
    <property type="protein sequence ID" value="ALL00354.1"/>
    <property type="molecule type" value="Genomic_DNA"/>
</dbReference>
<dbReference type="OrthoDB" id="43851at2157"/>
<evidence type="ECO:0000313" key="8">
    <source>
        <dbReference type="EMBL" id="ALL00354.1"/>
    </source>
</evidence>
<proteinExistence type="predicted"/>
<dbReference type="SUPFAM" id="SSF52540">
    <property type="entry name" value="P-loop containing nucleoside triphosphate hydrolases"/>
    <property type="match status" value="1"/>
</dbReference>
<dbReference type="NCBIfam" id="TIGR01587">
    <property type="entry name" value="cas3_core"/>
    <property type="match status" value="1"/>
</dbReference>
<dbReference type="SMART" id="SM00490">
    <property type="entry name" value="HELICc"/>
    <property type="match status" value="1"/>
</dbReference>
<gene>
    <name evidence="9" type="ORF">Pdsh_08050</name>
    <name evidence="8" type="ORF">Pyrde_0304</name>
</gene>
<dbReference type="PROSITE" id="PS51194">
    <property type="entry name" value="HELICASE_CTER"/>
    <property type="match status" value="1"/>
</dbReference>
<keyword evidence="4" id="KW-0067">ATP-binding</keyword>
<dbReference type="Gene3D" id="3.40.50.300">
    <property type="entry name" value="P-loop containing nucleotide triphosphate hydrolases"/>
    <property type="match status" value="2"/>
</dbReference>
<dbReference type="Proteomes" id="UP000196694">
    <property type="component" value="Unassembled WGS sequence"/>
</dbReference>
<dbReference type="Pfam" id="PF00270">
    <property type="entry name" value="DEAD"/>
    <property type="match status" value="1"/>
</dbReference>
<evidence type="ECO:0000313" key="10">
    <source>
        <dbReference type="Proteomes" id="UP000058613"/>
    </source>
</evidence>
<evidence type="ECO:0000256" key="1">
    <source>
        <dbReference type="ARBA" id="ARBA00022741"/>
    </source>
</evidence>
<keyword evidence="5" id="KW-0051">Antiviral defense</keyword>
<keyword evidence="3" id="KW-0347">Helicase</keyword>
<dbReference type="InterPro" id="IPR011545">
    <property type="entry name" value="DEAD/DEAH_box_helicase_dom"/>
</dbReference>
<keyword evidence="1" id="KW-0547">Nucleotide-binding</keyword>
<dbReference type="InterPro" id="IPR014001">
    <property type="entry name" value="Helicase_ATP-bd"/>
</dbReference>
<dbReference type="PANTHER" id="PTHR47962:SF5">
    <property type="entry name" value="ATP-DEPENDENT HELICASE LHR-RELATED"/>
    <property type="match status" value="1"/>
</dbReference>
<dbReference type="GeneID" id="26098626"/>
<dbReference type="Proteomes" id="UP000058613">
    <property type="component" value="Chromosome"/>
</dbReference>
<feature type="domain" description="Helicase C-terminal" evidence="7">
    <location>
        <begin position="240"/>
        <end position="391"/>
    </location>
</feature>
<dbReference type="AlphaFoldDB" id="A0A0P0N1T2"/>
<dbReference type="InterPro" id="IPR001650">
    <property type="entry name" value="Helicase_C-like"/>
</dbReference>
<dbReference type="InterPro" id="IPR054712">
    <property type="entry name" value="Cas3-like_dom"/>
</dbReference>
<evidence type="ECO:0000259" key="7">
    <source>
        <dbReference type="PROSITE" id="PS51194"/>
    </source>
</evidence>
<dbReference type="GO" id="GO:0051607">
    <property type="term" value="P:defense response to virus"/>
    <property type="evidence" value="ECO:0007669"/>
    <property type="project" value="UniProtKB-KW"/>
</dbReference>
<dbReference type="EMBL" id="NCQP01000006">
    <property type="protein sequence ID" value="OWJ54410.1"/>
    <property type="molecule type" value="Genomic_DNA"/>
</dbReference>
<dbReference type="PANTHER" id="PTHR47962">
    <property type="entry name" value="ATP-DEPENDENT HELICASE LHR-RELATED-RELATED"/>
    <property type="match status" value="1"/>
</dbReference>
<name>A0A0P0N1T2_9CREN</name>
<dbReference type="PROSITE" id="PS51192">
    <property type="entry name" value="HELICASE_ATP_BIND_1"/>
    <property type="match status" value="1"/>
</dbReference>
<evidence type="ECO:0000256" key="4">
    <source>
        <dbReference type="ARBA" id="ARBA00022840"/>
    </source>
</evidence>
<dbReference type="GO" id="GO:0003677">
    <property type="term" value="F:DNA binding"/>
    <property type="evidence" value="ECO:0007669"/>
    <property type="project" value="TreeGrafter"/>
</dbReference>
<accession>A0A0P0N1T2</accession>
<dbReference type="GO" id="GO:0004386">
    <property type="term" value="F:helicase activity"/>
    <property type="evidence" value="ECO:0007669"/>
    <property type="project" value="UniProtKB-KW"/>
</dbReference>